<evidence type="ECO:0000256" key="1">
    <source>
        <dbReference type="SAM" id="Phobius"/>
    </source>
</evidence>
<organism evidence="2 3">
    <name type="scientific">Tahibacter soli</name>
    <dbReference type="NCBI Taxonomy" id="2983605"/>
    <lineage>
        <taxon>Bacteria</taxon>
        <taxon>Pseudomonadati</taxon>
        <taxon>Pseudomonadota</taxon>
        <taxon>Gammaproteobacteria</taxon>
        <taxon>Lysobacterales</taxon>
        <taxon>Rhodanobacteraceae</taxon>
        <taxon>Tahibacter</taxon>
    </lineage>
</organism>
<sequence>MSATNAEPQGIGGWLLLPAIGLILSPIRLAFAIYTQATVLVTVTTQPAFTEPGSAFYHPNWAGYAFASLASSIALFAATLYLAWRFFTRSPKLPMRYIQWMLAVVALQWADIAVVKHNGFPMVGMSDADLYRDLVRAVIASAIWIPYFLYSKRVRNTFTEAPATATAPRVERREPAVDEW</sequence>
<keyword evidence="3" id="KW-1185">Reference proteome</keyword>
<dbReference type="AlphaFoldDB" id="A0A9X3YHZ1"/>
<gene>
    <name evidence="2" type="ORF">OD750_002535</name>
</gene>
<feature type="transmembrane region" description="Helical" evidence="1">
    <location>
        <begin position="12"/>
        <end position="34"/>
    </location>
</feature>
<keyword evidence="1" id="KW-1133">Transmembrane helix</keyword>
<dbReference type="InterPro" id="IPR019690">
    <property type="entry name" value="DUF2569"/>
</dbReference>
<protein>
    <submittedName>
        <fullName evidence="2">DUF2569 domain-containing protein</fullName>
    </submittedName>
</protein>
<dbReference type="RefSeq" id="WP_263545840.1">
    <property type="nucleotide sequence ID" value="NZ_JAOVZO020000003.1"/>
</dbReference>
<keyword evidence="1" id="KW-0472">Membrane</keyword>
<dbReference type="Pfam" id="PF10754">
    <property type="entry name" value="DUF2569"/>
    <property type="match status" value="1"/>
</dbReference>
<evidence type="ECO:0000313" key="3">
    <source>
        <dbReference type="Proteomes" id="UP001139971"/>
    </source>
</evidence>
<dbReference type="EMBL" id="JAOVZO020000003">
    <property type="protein sequence ID" value="MDC8011420.1"/>
    <property type="molecule type" value="Genomic_DNA"/>
</dbReference>
<reference evidence="2" key="1">
    <citation type="submission" date="2023-02" db="EMBL/GenBank/DDBJ databases">
        <title>Tahibacter soli sp. nov. isolated from soil.</title>
        <authorList>
            <person name="Baek J.H."/>
            <person name="Lee J.K."/>
            <person name="Choi D.G."/>
            <person name="Jeon C.O."/>
        </authorList>
    </citation>
    <scope>NUCLEOTIDE SEQUENCE</scope>
    <source>
        <strain evidence="2">BL</strain>
    </source>
</reference>
<feature type="transmembrane region" description="Helical" evidence="1">
    <location>
        <begin position="61"/>
        <end position="84"/>
    </location>
</feature>
<feature type="transmembrane region" description="Helical" evidence="1">
    <location>
        <begin position="96"/>
        <end position="114"/>
    </location>
</feature>
<accession>A0A9X3YHZ1</accession>
<evidence type="ECO:0000313" key="2">
    <source>
        <dbReference type="EMBL" id="MDC8011420.1"/>
    </source>
</evidence>
<feature type="transmembrane region" description="Helical" evidence="1">
    <location>
        <begin position="134"/>
        <end position="150"/>
    </location>
</feature>
<dbReference type="Proteomes" id="UP001139971">
    <property type="component" value="Unassembled WGS sequence"/>
</dbReference>
<keyword evidence="1" id="KW-0812">Transmembrane</keyword>
<comment type="caution">
    <text evidence="2">The sequence shown here is derived from an EMBL/GenBank/DDBJ whole genome shotgun (WGS) entry which is preliminary data.</text>
</comment>
<name>A0A9X3YHZ1_9GAMM</name>
<proteinExistence type="predicted"/>